<comment type="caution">
    <text evidence="11">The sequence shown here is derived from an EMBL/GenBank/DDBJ whole genome shotgun (WGS) entry which is preliminary data.</text>
</comment>
<dbReference type="EMBL" id="JANBPK010000761">
    <property type="protein sequence ID" value="KAJ2932760.1"/>
    <property type="molecule type" value="Genomic_DNA"/>
</dbReference>
<dbReference type="FunFam" id="2.60.120.200:FF:000259">
    <property type="entry name" value="Chromosome 9, whole genome shotgun sequence"/>
    <property type="match status" value="1"/>
</dbReference>
<dbReference type="InterPro" id="IPR005629">
    <property type="entry name" value="Skn1/Kre6/Sbg1"/>
</dbReference>
<feature type="non-terminal residue" evidence="11">
    <location>
        <position position="1"/>
    </location>
</feature>
<keyword evidence="7" id="KW-0325">Glycoprotein</keyword>
<feature type="domain" description="GH16" evidence="10">
    <location>
        <begin position="472"/>
        <end position="842"/>
    </location>
</feature>
<comment type="subcellular location">
    <subcellularLocation>
        <location evidence="1">Membrane</location>
        <topology evidence="1">Single-pass type II membrane protein</topology>
    </subcellularLocation>
</comment>
<dbReference type="GO" id="GO:0015926">
    <property type="term" value="F:glucosidase activity"/>
    <property type="evidence" value="ECO:0007669"/>
    <property type="project" value="TreeGrafter"/>
</dbReference>
<feature type="region of interest" description="Disordered" evidence="9">
    <location>
        <begin position="362"/>
        <end position="387"/>
    </location>
</feature>
<reference evidence="11" key="1">
    <citation type="submission" date="2022-06" db="EMBL/GenBank/DDBJ databases">
        <title>Genome Sequence of Candolleomyces eurysporus.</title>
        <authorList>
            <person name="Buettner E."/>
        </authorList>
    </citation>
    <scope>NUCLEOTIDE SEQUENCE</scope>
    <source>
        <strain evidence="11">VTCC 930004</strain>
    </source>
</reference>
<dbReference type="Pfam" id="PF03935">
    <property type="entry name" value="SKN1_KRE6_Sbg1"/>
    <property type="match status" value="1"/>
</dbReference>
<dbReference type="GO" id="GO:0031505">
    <property type="term" value="P:fungal-type cell wall organization"/>
    <property type="evidence" value="ECO:0007669"/>
    <property type="project" value="TreeGrafter"/>
</dbReference>
<keyword evidence="3" id="KW-0812">Transmembrane</keyword>
<evidence type="ECO:0000256" key="9">
    <source>
        <dbReference type="SAM" id="MobiDB-lite"/>
    </source>
</evidence>
<dbReference type="InterPro" id="IPR000757">
    <property type="entry name" value="Beta-glucanase-like"/>
</dbReference>
<evidence type="ECO:0000256" key="7">
    <source>
        <dbReference type="ARBA" id="ARBA00023180"/>
    </source>
</evidence>
<organism evidence="11 12">
    <name type="scientific">Candolleomyces eurysporus</name>
    <dbReference type="NCBI Taxonomy" id="2828524"/>
    <lineage>
        <taxon>Eukaryota</taxon>
        <taxon>Fungi</taxon>
        <taxon>Dikarya</taxon>
        <taxon>Basidiomycota</taxon>
        <taxon>Agaricomycotina</taxon>
        <taxon>Agaricomycetes</taxon>
        <taxon>Agaricomycetidae</taxon>
        <taxon>Agaricales</taxon>
        <taxon>Agaricineae</taxon>
        <taxon>Psathyrellaceae</taxon>
        <taxon>Candolleomyces</taxon>
    </lineage>
</organism>
<keyword evidence="5" id="KW-1133">Transmembrane helix</keyword>
<dbReference type="FunFam" id="2.60.120.200:FF:000135">
    <property type="entry name" value="Related to KRE6-glucan synthase subunit"/>
    <property type="match status" value="1"/>
</dbReference>
<keyword evidence="6" id="KW-0472">Membrane</keyword>
<dbReference type="GO" id="GO:0005789">
    <property type="term" value="C:endoplasmic reticulum membrane"/>
    <property type="evidence" value="ECO:0007669"/>
    <property type="project" value="TreeGrafter"/>
</dbReference>
<gene>
    <name evidence="11" type="ORF">H1R20_g4353</name>
</gene>
<evidence type="ECO:0000256" key="6">
    <source>
        <dbReference type="ARBA" id="ARBA00023136"/>
    </source>
</evidence>
<dbReference type="InterPro" id="IPR013320">
    <property type="entry name" value="ConA-like_dom_sf"/>
</dbReference>
<evidence type="ECO:0000259" key="10">
    <source>
        <dbReference type="PROSITE" id="PS51762"/>
    </source>
</evidence>
<evidence type="ECO:0000256" key="1">
    <source>
        <dbReference type="ARBA" id="ARBA00004606"/>
    </source>
</evidence>
<dbReference type="GO" id="GO:0006078">
    <property type="term" value="P:(1-&gt;6)-beta-D-glucan biosynthetic process"/>
    <property type="evidence" value="ECO:0007669"/>
    <property type="project" value="TreeGrafter"/>
</dbReference>
<feature type="region of interest" description="Disordered" evidence="9">
    <location>
        <begin position="203"/>
        <end position="248"/>
    </location>
</feature>
<evidence type="ECO:0000313" key="12">
    <source>
        <dbReference type="Proteomes" id="UP001140091"/>
    </source>
</evidence>
<dbReference type="AlphaFoldDB" id="A0A9W8JDK4"/>
<dbReference type="SUPFAM" id="SSF49899">
    <property type="entry name" value="Concanavalin A-like lectins/glucanases"/>
    <property type="match status" value="1"/>
</dbReference>
<keyword evidence="12" id="KW-1185">Reference proteome</keyword>
<name>A0A9W8JDK4_9AGAR</name>
<feature type="compositionally biased region" description="Basic and acidic residues" evidence="9">
    <location>
        <begin position="373"/>
        <end position="387"/>
    </location>
</feature>
<dbReference type="PANTHER" id="PTHR31361">
    <property type="entry name" value="BETA-GLUCAN SYNTHESIS-ASSOCIATED PROTEIN KRE6-RELATED"/>
    <property type="match status" value="1"/>
</dbReference>
<sequence>MALYPAPSPSHAEPTLQPSYFTSSLYVESLRTDINDLVLLYEEQYKANNAEPPFSVFKSVWRSQGWHLLHLRVFDDRTRERFLTTTFRLFLEKSKKLEPLFTRVTAVLALYTLYSTQPLGTTPALWYLKHITIPADQHNDLQELDAIPSGTELSALRPIISFILRYFREHGVFLILPDSSLFPENPRSLPREVHVDRGLIASLDPSSTKKKGRPTRNDKTRKEKSAVDSLESWLDKPQPLTEHSPALTKSKADEYQLLKSELLMAIDGQNPDSEGHSAIVKANRLVLQRLQEVQTYVPQASDSLSRQERESAGVGRVESAMEDLAQGLNPGILGLLEGSGNSSQDIGSVSFTERFSLSPDPTTWGSILSPNHPEPDDYLHNPDPKRDRKYDSGGHMFTYRGLTNLGCMITLCTGMLTLFAGYPIFSHFTARKPSDMGGFNIGGINSTGQIPSFLGNYGLVDRETPADAFYKASYTNPSQQLQLVFSDEFNTDGRTFYPGDDPYWEAVDLHYWATNNMEWYDPEAVVTRDGFLEVSLSRKDAHGLQYQGGMISTWNKFCFTGGLLEVSVTLPGANNVMGLWPAVWSMGNLGRAGYGASLEGMWPYTYDACDVGTAPNQTVNGQPVEATINGDTSANGALSFLPGQKLSRCTCPGEEHPGPIHNDGTFVGRSAPEIDVFEAQVSGEPPAGGVSQSAQWAPFNAAYTWFNTSDNLIIPDQTRTTLNSYTGGAFQQATSCVTTTNQACYELNEACTSIYGFEYRPGFDTAYISWIADARLTWTLRAGGVAADERVQISGRPVPQEPMYLIINLGMSENFGGVDFDHLTLPATMRVDWIRVYQPLHDINVGCDPADFPTQAYINEYVDQSLEHVRGCSTNFKQYWRLHES</sequence>
<dbReference type="Proteomes" id="UP001140091">
    <property type="component" value="Unassembled WGS sequence"/>
</dbReference>
<evidence type="ECO:0000256" key="4">
    <source>
        <dbReference type="ARBA" id="ARBA00022968"/>
    </source>
</evidence>
<feature type="compositionally biased region" description="Basic and acidic residues" evidence="9">
    <location>
        <begin position="215"/>
        <end position="226"/>
    </location>
</feature>
<evidence type="ECO:0000313" key="11">
    <source>
        <dbReference type="EMBL" id="KAJ2932760.1"/>
    </source>
</evidence>
<evidence type="ECO:0000256" key="2">
    <source>
        <dbReference type="ARBA" id="ARBA00010962"/>
    </source>
</evidence>
<dbReference type="GO" id="GO:0005886">
    <property type="term" value="C:plasma membrane"/>
    <property type="evidence" value="ECO:0007669"/>
    <property type="project" value="TreeGrafter"/>
</dbReference>
<keyword evidence="4" id="KW-0735">Signal-anchor</keyword>
<accession>A0A9W8JDK4</accession>
<keyword evidence="8" id="KW-0961">Cell wall biogenesis/degradation</keyword>
<protein>
    <recommendedName>
        <fullName evidence="10">GH16 domain-containing protein</fullName>
    </recommendedName>
</protein>
<evidence type="ECO:0000256" key="3">
    <source>
        <dbReference type="ARBA" id="ARBA00022692"/>
    </source>
</evidence>
<dbReference type="CDD" id="cd02180">
    <property type="entry name" value="GH16_fungal_KRE6_glucanase"/>
    <property type="match status" value="1"/>
</dbReference>
<evidence type="ECO:0000256" key="8">
    <source>
        <dbReference type="ARBA" id="ARBA00023316"/>
    </source>
</evidence>
<dbReference type="PROSITE" id="PS51762">
    <property type="entry name" value="GH16_2"/>
    <property type="match status" value="1"/>
</dbReference>
<evidence type="ECO:0000256" key="5">
    <source>
        <dbReference type="ARBA" id="ARBA00022989"/>
    </source>
</evidence>
<dbReference type="OrthoDB" id="412647at2759"/>
<comment type="similarity">
    <text evidence="2">Belongs to the SKN1/KRE6 family.</text>
</comment>
<proteinExistence type="inferred from homology"/>
<dbReference type="PANTHER" id="PTHR31361:SF1">
    <property type="entry name" value="BETA-GLUCAN SYNTHESIS-ASSOCIATED PROTEIN KRE6-RELATED"/>
    <property type="match status" value="1"/>
</dbReference>
<dbReference type="Gene3D" id="2.60.120.200">
    <property type="match status" value="2"/>
</dbReference>